<evidence type="ECO:0000313" key="4">
    <source>
        <dbReference type="Proteomes" id="UP001152523"/>
    </source>
</evidence>
<sequence>MEESDRLSELPADVLDKIMGFLWIGEAARCAVLSTVLRDAWYNLTQLDFDDSFHDTIYSDCDDDPATWHDTINNYLKKHNGSIKKFGIYFSLQVYQCEFDKLFLSVTNKGVQELYIKIYCDDPIKYRLPACIFKCPTLKIVQASGVKIDPIKAHCIFPNVTSISFSDVDFSPRSNQLHAVDVPMLQKLIFRGCKDISHFNITAPELSILSIKGCYVGRDHDNDNDNDRQSDSDEDNNYYEDDDSRYANDYRNEFRKRLFEYLMSQERDDDDESDYNDNSDGGGDDDSYMFCYDPLNGEDKSGGGFLPANMDLGSICALHLCCDGIGAVVDDFRMRPQMPVLDVKYLNLSGDYSPDSDSNTKLVSLLRSCPKLCKLEICFQLHGFESPDCSGSLSDLLEGHHNLYYRHDALQVLKLSLFSGSKSELQFITGLIACFPTCKKVLVCCPKRFRCMEKAKIKEEILSSCGASSAAKIYLK</sequence>
<reference evidence="3" key="1">
    <citation type="submission" date="2022-07" db="EMBL/GenBank/DDBJ databases">
        <authorList>
            <person name="Macas J."/>
            <person name="Novak P."/>
            <person name="Neumann P."/>
        </authorList>
    </citation>
    <scope>NUCLEOTIDE SEQUENCE</scope>
</reference>
<protein>
    <recommendedName>
        <fullName evidence="2">F-box/LRR-repeat protein 15/At3g58940/PEG3-like LRR domain-containing protein</fullName>
    </recommendedName>
</protein>
<dbReference type="EMBL" id="CAMAPF010000981">
    <property type="protein sequence ID" value="CAH9134432.1"/>
    <property type="molecule type" value="Genomic_DNA"/>
</dbReference>
<name>A0AAV0FGD7_9ASTE</name>
<dbReference type="PANTHER" id="PTHR34145">
    <property type="entry name" value="OS02G0105600 PROTEIN"/>
    <property type="match status" value="1"/>
</dbReference>
<feature type="compositionally biased region" description="Acidic residues" evidence="1">
    <location>
        <begin position="232"/>
        <end position="243"/>
    </location>
</feature>
<evidence type="ECO:0000313" key="3">
    <source>
        <dbReference type="EMBL" id="CAH9134432.1"/>
    </source>
</evidence>
<feature type="region of interest" description="Disordered" evidence="1">
    <location>
        <begin position="220"/>
        <end position="244"/>
    </location>
</feature>
<organism evidence="3 4">
    <name type="scientific">Cuscuta epithymum</name>
    <dbReference type="NCBI Taxonomy" id="186058"/>
    <lineage>
        <taxon>Eukaryota</taxon>
        <taxon>Viridiplantae</taxon>
        <taxon>Streptophyta</taxon>
        <taxon>Embryophyta</taxon>
        <taxon>Tracheophyta</taxon>
        <taxon>Spermatophyta</taxon>
        <taxon>Magnoliopsida</taxon>
        <taxon>eudicotyledons</taxon>
        <taxon>Gunneridae</taxon>
        <taxon>Pentapetalae</taxon>
        <taxon>asterids</taxon>
        <taxon>lamiids</taxon>
        <taxon>Solanales</taxon>
        <taxon>Convolvulaceae</taxon>
        <taxon>Cuscuteae</taxon>
        <taxon>Cuscuta</taxon>
        <taxon>Cuscuta subgen. Cuscuta</taxon>
    </lineage>
</organism>
<accession>A0AAV0FGD7</accession>
<dbReference type="InterPro" id="IPR053772">
    <property type="entry name" value="At1g61320/At1g61330-like"/>
</dbReference>
<dbReference type="Proteomes" id="UP001152523">
    <property type="component" value="Unassembled WGS sequence"/>
</dbReference>
<gene>
    <name evidence="3" type="ORF">CEPIT_LOCUS33719</name>
</gene>
<keyword evidence="4" id="KW-1185">Reference proteome</keyword>
<feature type="domain" description="F-box/LRR-repeat protein 15/At3g58940/PEG3-like LRR" evidence="2">
    <location>
        <begin position="100"/>
        <end position="214"/>
    </location>
</feature>
<dbReference type="InterPro" id="IPR036047">
    <property type="entry name" value="F-box-like_dom_sf"/>
</dbReference>
<feature type="compositionally biased region" description="Basic and acidic residues" evidence="1">
    <location>
        <begin position="220"/>
        <end position="231"/>
    </location>
</feature>
<dbReference type="SUPFAM" id="SSF81383">
    <property type="entry name" value="F-box domain"/>
    <property type="match status" value="1"/>
</dbReference>
<dbReference type="PANTHER" id="PTHR34145:SF69">
    <property type="entry name" value="FBD DOMAIN-CONTAINING PROTEIN"/>
    <property type="match status" value="1"/>
</dbReference>
<dbReference type="SUPFAM" id="SSF52047">
    <property type="entry name" value="RNI-like"/>
    <property type="match status" value="1"/>
</dbReference>
<dbReference type="InterPro" id="IPR055411">
    <property type="entry name" value="LRR_FXL15/At3g58940/PEG3-like"/>
</dbReference>
<dbReference type="Pfam" id="PF24758">
    <property type="entry name" value="LRR_At5g56370"/>
    <property type="match status" value="1"/>
</dbReference>
<proteinExistence type="predicted"/>
<evidence type="ECO:0000256" key="1">
    <source>
        <dbReference type="SAM" id="MobiDB-lite"/>
    </source>
</evidence>
<comment type="caution">
    <text evidence="3">The sequence shown here is derived from an EMBL/GenBank/DDBJ whole genome shotgun (WGS) entry which is preliminary data.</text>
</comment>
<dbReference type="AlphaFoldDB" id="A0AAV0FGD7"/>
<evidence type="ECO:0000259" key="2">
    <source>
        <dbReference type="Pfam" id="PF24758"/>
    </source>
</evidence>